<protein>
    <recommendedName>
        <fullName evidence="4">NACHT domain-containing protein</fullName>
    </recommendedName>
</protein>
<dbReference type="Pfam" id="PF05729">
    <property type="entry name" value="NACHT"/>
    <property type="match status" value="1"/>
</dbReference>
<dbReference type="PANTHER" id="PTHR46844">
    <property type="entry name" value="SLR5058 PROTEIN"/>
    <property type="match status" value="1"/>
</dbReference>
<dbReference type="InterPro" id="IPR027417">
    <property type="entry name" value="P-loop_NTPase"/>
</dbReference>
<dbReference type="Gene3D" id="3.80.10.10">
    <property type="entry name" value="Ribonuclease Inhibitor"/>
    <property type="match status" value="1"/>
</dbReference>
<evidence type="ECO:0000313" key="5">
    <source>
        <dbReference type="EnsemblMetazoa" id="Aqu2.1.41845_001"/>
    </source>
</evidence>
<dbReference type="EnsemblMetazoa" id="Aqu2.1.41845_001">
    <property type="protein sequence ID" value="Aqu2.1.41845_001"/>
    <property type="gene ID" value="Aqu2.1.41845"/>
</dbReference>
<dbReference type="PROSITE" id="PS50837">
    <property type="entry name" value="NACHT"/>
    <property type="match status" value="1"/>
</dbReference>
<evidence type="ECO:0000256" key="2">
    <source>
        <dbReference type="ARBA" id="ARBA00022840"/>
    </source>
</evidence>
<dbReference type="InterPro" id="IPR007111">
    <property type="entry name" value="NACHT_NTPase"/>
</dbReference>
<keyword evidence="3" id="KW-1133">Transmembrane helix</keyword>
<dbReference type="GO" id="GO:0005524">
    <property type="term" value="F:ATP binding"/>
    <property type="evidence" value="ECO:0007669"/>
    <property type="project" value="UniProtKB-KW"/>
</dbReference>
<organism evidence="5">
    <name type="scientific">Amphimedon queenslandica</name>
    <name type="common">Sponge</name>
    <dbReference type="NCBI Taxonomy" id="400682"/>
    <lineage>
        <taxon>Eukaryota</taxon>
        <taxon>Metazoa</taxon>
        <taxon>Porifera</taxon>
        <taxon>Demospongiae</taxon>
        <taxon>Heteroscleromorpha</taxon>
        <taxon>Haplosclerida</taxon>
        <taxon>Niphatidae</taxon>
        <taxon>Amphimedon</taxon>
    </lineage>
</organism>
<dbReference type="InterPro" id="IPR032675">
    <property type="entry name" value="LRR_dom_sf"/>
</dbReference>
<feature type="domain" description="NACHT" evidence="4">
    <location>
        <begin position="434"/>
        <end position="554"/>
    </location>
</feature>
<keyword evidence="3" id="KW-0812">Transmembrane</keyword>
<reference evidence="5" key="1">
    <citation type="submission" date="2017-05" db="UniProtKB">
        <authorList>
            <consortium name="EnsemblMetazoa"/>
        </authorList>
    </citation>
    <scope>IDENTIFICATION</scope>
</reference>
<evidence type="ECO:0000259" key="4">
    <source>
        <dbReference type="PROSITE" id="PS50837"/>
    </source>
</evidence>
<evidence type="ECO:0000256" key="1">
    <source>
        <dbReference type="ARBA" id="ARBA00022741"/>
    </source>
</evidence>
<sequence length="1441" mass="163590">MIDVSQWRASIGLWNYCQPACSKPANGRHSHSHSFKATVESKSGTTTLGEKLPAALSLIVSLLLYSFRYMKLNFILPTGKQTNSIMTVTVMIHYLQSLVLFIATINSDLIYYLVLLLLLLLSGDVELNPGPTGRVWNWIVTKLCRCLPSDQSPPNNLEHGLSLQMQGSQGNDGSIISGAPGVSSVSSSSLSPIIEPVITITTLGNPKNILRTHSVKLTDAITTNLYRVTDALYSEGLIPLDIKEYVQTATGISDYRKSSQLVSVIQRHLESYLNPKQYLIDICHVLINQQHCTITDIATSILHQLGQAIPDNVSSHTVLLSPVDDTSNAPVTNIRSQSDVAKPISSIPEHVQGYADNMRQHYKHQPIVATDWPPKIGKDFFGRLALVEKQDSSTQAESAWHMLRGQVDKTVKLTENKEISVEGVFQPTDSFLSLRVVIDGPPGIGKTTLCRKLLNMWSNGPLLHQQYDLVLYCPLRNSTIATATTLADLFEYRRHEIPMVTEWFEKRNGERLLIIFDGWDELSEQLRKSSLAASIIHRKQLDQCSVIVTSRSYASSLLLKMNTLSRHVQVIGFSEEEISTVIIQTLQKDTKLAQELIDEYTNSQNQYKSQVTTTQSSKDSQLAVKLINDLKVRNDVQSLCYIPLVCSMVILVYCKEGGHLPTTLTQLYENFILQTIRRHVEIKPRHEIDPYTLGSLFSLPSQLAKPLQEICQIAYTNLANTRMTFSLHQLQSLSEAVKEDYLGLMTTFTEYDEKKYQFLHLSIQEFLAAWWIAKHEKKTEEVFKDHFNDDHFRMCLRFVAGLTHLEHESYQQYFNIQQLDLQCKKRPLFGFETCHLSYFYQNLEIRDDRVISSNDFNNVSILLLQLLYESQNTRLCQVLAQSINNHSLCLDRVSLSLSLSLFDWLCLSYCISNSNTTWNHLHLGALPNQSLLVFTAGLTKNSLQTQCKGLEVITTADELIHQLLQQSLLYNIHECYCKLIGLYVPCLVLLQLLNLPQLKILHLEMYKTMPIVSSTDKCTELEKCIEMNSILQEMKIKYITVEEIKSIFISVIRGVTRNKTITSLAIMPVLDFDDYSSYVMNDNPLPDGVIEQLLKGNNTLRALSLYIPNELLPSSLNIVEVNIPLTALEIGGLWSKVMTSLFLHIKGLNCLKLHEPYPPHLLFLSHPSLHTLTLPLDTAKSAIELFNILQTNATLKALSVEIKEEGVYNSSMGTSLQEMLTQNQSLKYLEISDGLFHTMPIPTSFLSFLTSGLRHNTSLQQLSVSIPLNEEVKTFIHVISQKNNLTELKVNFTPDQLCSDDTYLSGSSDEEYIFENYSELNCSWPVDLEKEQSKLLLFYEQLVPTVTNMLQSHTTIRLLEMNCKISNIASFQPNWIKLVLHLQETIFIHPSLEYFMIHTGIYRSTESFMELDEVVEDQRKTLIDRHRKEQPHKPLPIVNAF</sequence>
<dbReference type="OrthoDB" id="120976at2759"/>
<dbReference type="Gene3D" id="3.40.50.300">
    <property type="entry name" value="P-loop containing nucleotide triphosphate hydrolases"/>
    <property type="match status" value="1"/>
</dbReference>
<keyword evidence="3" id="KW-0472">Membrane</keyword>
<accession>A0A1X7VPR9</accession>
<keyword evidence="1" id="KW-0547">Nucleotide-binding</keyword>
<feature type="transmembrane region" description="Helical" evidence="3">
    <location>
        <begin position="52"/>
        <end position="70"/>
    </location>
</feature>
<keyword evidence="2" id="KW-0067">ATP-binding</keyword>
<dbReference type="InParanoid" id="A0A1X7VPR9"/>
<dbReference type="SUPFAM" id="SSF52540">
    <property type="entry name" value="P-loop containing nucleoside triphosphate hydrolases"/>
    <property type="match status" value="1"/>
</dbReference>
<dbReference type="PANTHER" id="PTHR46844:SF1">
    <property type="entry name" value="SLR5058 PROTEIN"/>
    <property type="match status" value="1"/>
</dbReference>
<dbReference type="CDD" id="cd00009">
    <property type="entry name" value="AAA"/>
    <property type="match status" value="1"/>
</dbReference>
<proteinExistence type="predicted"/>
<dbReference type="SUPFAM" id="SSF52047">
    <property type="entry name" value="RNI-like"/>
    <property type="match status" value="1"/>
</dbReference>
<name>A0A1X7VPR9_AMPQE</name>
<evidence type="ECO:0000256" key="3">
    <source>
        <dbReference type="SAM" id="Phobius"/>
    </source>
</evidence>
<dbReference type="eggNOG" id="ENOG502QTJW">
    <property type="taxonomic scope" value="Eukaryota"/>
</dbReference>